<keyword evidence="2" id="KW-1185">Reference proteome</keyword>
<evidence type="ECO:0000313" key="1">
    <source>
        <dbReference type="EMBL" id="TMV15735.1"/>
    </source>
</evidence>
<dbReference type="Proteomes" id="UP001191082">
    <property type="component" value="Unassembled WGS sequence"/>
</dbReference>
<sequence length="191" mass="21373">MHPDGKLRLEGETLIYNTETPGPDEMTGIVSDDIDRLLELLRGPDPITTLQLNSAGGEVYAASQISDIVIDFELDTHVHGDCDSSCVTIFLAGARRSMSRGSRIGFHQIFWSAENIATYYDREAPGQGWQTPWDFAAWMYLDTQEEIYAHLTYIVSRGVDPGFAIETLRTPQADMWRPYRAELLAAGVLTE</sequence>
<dbReference type="EMBL" id="VCPC01000001">
    <property type="protein sequence ID" value="TMV15735.1"/>
    <property type="molecule type" value="Genomic_DNA"/>
</dbReference>
<name>A0ABY2XH77_9RHOB</name>
<protein>
    <recommendedName>
        <fullName evidence="3">ATP-dependent Clp protease proteolytic subunit</fullName>
    </recommendedName>
</protein>
<gene>
    <name evidence="1" type="ORF">FGK64_05435</name>
</gene>
<organism evidence="1 2">
    <name type="scientific">Arenibacterium halophilum</name>
    <dbReference type="NCBI Taxonomy" id="2583821"/>
    <lineage>
        <taxon>Bacteria</taxon>
        <taxon>Pseudomonadati</taxon>
        <taxon>Pseudomonadota</taxon>
        <taxon>Alphaproteobacteria</taxon>
        <taxon>Rhodobacterales</taxon>
        <taxon>Paracoccaceae</taxon>
        <taxon>Arenibacterium</taxon>
    </lineage>
</organism>
<evidence type="ECO:0008006" key="3">
    <source>
        <dbReference type="Google" id="ProtNLM"/>
    </source>
</evidence>
<proteinExistence type="predicted"/>
<dbReference type="SUPFAM" id="SSF52096">
    <property type="entry name" value="ClpP/crotonase"/>
    <property type="match status" value="1"/>
</dbReference>
<comment type="caution">
    <text evidence="1">The sequence shown here is derived from an EMBL/GenBank/DDBJ whole genome shotgun (WGS) entry which is preliminary data.</text>
</comment>
<reference evidence="1 2" key="1">
    <citation type="submission" date="2019-05" db="EMBL/GenBank/DDBJ databases">
        <title>Marivita sp. nov. isolated from sea sediment.</title>
        <authorList>
            <person name="Kim W."/>
        </authorList>
    </citation>
    <scope>NUCLEOTIDE SEQUENCE [LARGE SCALE GENOMIC DNA]</scope>
    <source>
        <strain evidence="1 2">CAU 1492</strain>
    </source>
</reference>
<accession>A0ABY2XH77</accession>
<dbReference type="Gene3D" id="3.90.226.10">
    <property type="entry name" value="2-enoyl-CoA Hydratase, Chain A, domain 1"/>
    <property type="match status" value="1"/>
</dbReference>
<dbReference type="InterPro" id="IPR029045">
    <property type="entry name" value="ClpP/crotonase-like_dom_sf"/>
</dbReference>
<evidence type="ECO:0000313" key="2">
    <source>
        <dbReference type="Proteomes" id="UP001191082"/>
    </source>
</evidence>